<proteinExistence type="predicted"/>
<dbReference type="KEGG" id="fcy:FRACYDRAFT_268694"/>
<dbReference type="OrthoDB" id="10584214at2759"/>
<dbReference type="EMBL" id="KV784357">
    <property type="protein sequence ID" value="OEU17439.1"/>
    <property type="molecule type" value="Genomic_DNA"/>
</dbReference>
<protein>
    <submittedName>
        <fullName evidence="2">Uncharacterized protein</fullName>
    </submittedName>
</protein>
<accession>A0A1E7FGY6</accession>
<sequence>MNLGVDFGIFCTAQTVGRASVRTILDKEDDHDTTTTFPDDESSSTENRSLTVTCECEEQFDDQEIYYSLEDANKMARDVVDLIGNVSDIEQSVFLKSLTNNYDSGNYDDDDDDNDEECEETRQGRFHKAYRAAIDSDSQGYLYDSSSGEEKPLLSWKQMNAISWAAFSSHSTLAIDETYRLHAMDMGTITSRLKLASYWHADAILDAEETSKLI</sequence>
<organism evidence="2 3">
    <name type="scientific">Fragilariopsis cylindrus CCMP1102</name>
    <dbReference type="NCBI Taxonomy" id="635003"/>
    <lineage>
        <taxon>Eukaryota</taxon>
        <taxon>Sar</taxon>
        <taxon>Stramenopiles</taxon>
        <taxon>Ochrophyta</taxon>
        <taxon>Bacillariophyta</taxon>
        <taxon>Bacillariophyceae</taxon>
        <taxon>Bacillariophycidae</taxon>
        <taxon>Bacillariales</taxon>
        <taxon>Bacillariaceae</taxon>
        <taxon>Fragilariopsis</taxon>
    </lineage>
</organism>
<feature type="region of interest" description="Disordered" evidence="1">
    <location>
        <begin position="30"/>
        <end position="49"/>
    </location>
</feature>
<keyword evidence="3" id="KW-1185">Reference proteome</keyword>
<reference evidence="2 3" key="1">
    <citation type="submission" date="2016-09" db="EMBL/GenBank/DDBJ databases">
        <title>Extensive genetic diversity and differential bi-allelic expression allows diatom success in the polar Southern Ocean.</title>
        <authorList>
            <consortium name="DOE Joint Genome Institute"/>
            <person name="Mock T."/>
            <person name="Otillar R.P."/>
            <person name="Strauss J."/>
            <person name="Dupont C."/>
            <person name="Frickenhaus S."/>
            <person name="Maumus F."/>
            <person name="Mcmullan M."/>
            <person name="Sanges R."/>
            <person name="Schmutz J."/>
            <person name="Toseland A."/>
            <person name="Valas R."/>
            <person name="Veluchamy A."/>
            <person name="Ward B.J."/>
            <person name="Allen A."/>
            <person name="Barry K."/>
            <person name="Falciatore A."/>
            <person name="Ferrante M."/>
            <person name="Fortunato A.E."/>
            <person name="Gloeckner G."/>
            <person name="Gruber A."/>
            <person name="Hipkin R."/>
            <person name="Janech M."/>
            <person name="Kroth P."/>
            <person name="Leese F."/>
            <person name="Lindquist E."/>
            <person name="Lyon B.R."/>
            <person name="Martin J."/>
            <person name="Mayer C."/>
            <person name="Parker M."/>
            <person name="Quesneville H."/>
            <person name="Raymond J."/>
            <person name="Uhlig C."/>
            <person name="Valentin K.U."/>
            <person name="Worden A.Z."/>
            <person name="Armbrust E.V."/>
            <person name="Bowler C."/>
            <person name="Green B."/>
            <person name="Moulton V."/>
            <person name="Van Oosterhout C."/>
            <person name="Grigoriev I."/>
        </authorList>
    </citation>
    <scope>NUCLEOTIDE SEQUENCE [LARGE SCALE GENOMIC DNA]</scope>
    <source>
        <strain evidence="2 3">CCMP1102</strain>
    </source>
</reference>
<dbReference type="InParanoid" id="A0A1E7FGY6"/>
<evidence type="ECO:0000313" key="2">
    <source>
        <dbReference type="EMBL" id="OEU17439.1"/>
    </source>
</evidence>
<gene>
    <name evidence="2" type="ORF">FRACYDRAFT_268694</name>
</gene>
<evidence type="ECO:0000313" key="3">
    <source>
        <dbReference type="Proteomes" id="UP000095751"/>
    </source>
</evidence>
<dbReference type="AlphaFoldDB" id="A0A1E7FGY6"/>
<dbReference type="Proteomes" id="UP000095751">
    <property type="component" value="Unassembled WGS sequence"/>
</dbReference>
<name>A0A1E7FGY6_9STRA</name>
<evidence type="ECO:0000256" key="1">
    <source>
        <dbReference type="SAM" id="MobiDB-lite"/>
    </source>
</evidence>